<proteinExistence type="predicted"/>
<evidence type="ECO:0000313" key="3">
    <source>
        <dbReference type="RefSeq" id="XP_017779032.1"/>
    </source>
</evidence>
<evidence type="ECO:0000256" key="1">
    <source>
        <dbReference type="SAM" id="Phobius"/>
    </source>
</evidence>
<accession>A0ABM1MWT2</accession>
<protein>
    <submittedName>
        <fullName evidence="3">Uncharacterized protein LOC108564480 isoform X2</fullName>
    </submittedName>
</protein>
<keyword evidence="1" id="KW-0812">Transmembrane</keyword>
<dbReference type="RefSeq" id="XP_017779032.1">
    <property type="nucleotide sequence ID" value="XM_017923543.1"/>
</dbReference>
<name>A0ABM1MWT2_NICVS</name>
<dbReference type="Proteomes" id="UP000695000">
    <property type="component" value="Unplaced"/>
</dbReference>
<keyword evidence="1" id="KW-1133">Transmembrane helix</keyword>
<sequence length="266" mass="30687">MLAVLFTLFVYIRNLFYISLLISYTVGESIIVLLFYILNCTVSTVEITYTVLKVIYEDFGIFVLDIVDKLKTVIILSHTVIEKIFSLDAAVKWVLNDCILSLFYRIGQFLDKIFALLHNTLYAFKELLVLIGSGVWFAITLIPFSLSFGVSLLSSIIKQFIYDTCILAGESFIKLKAFLYYLIDFPAHVICGLVCFTCIIVSVHKFRRYLYRKLTKCLLTVWNKTVFKLRDKRKKKEVVQKLAVEESENACCVICRERLKCVVILP</sequence>
<dbReference type="GeneID" id="108564480"/>
<keyword evidence="1" id="KW-0472">Membrane</keyword>
<feature type="transmembrane region" description="Helical" evidence="1">
    <location>
        <begin position="15"/>
        <end position="38"/>
    </location>
</feature>
<keyword evidence="2" id="KW-1185">Reference proteome</keyword>
<reference evidence="3" key="1">
    <citation type="submission" date="2025-08" db="UniProtKB">
        <authorList>
            <consortium name="RefSeq"/>
        </authorList>
    </citation>
    <scope>IDENTIFICATION</scope>
    <source>
        <tissue evidence="3">Whole Larva</tissue>
    </source>
</reference>
<gene>
    <name evidence="3" type="primary">LOC108564480</name>
</gene>
<organism evidence="2 3">
    <name type="scientific">Nicrophorus vespilloides</name>
    <name type="common">Boreal carrion beetle</name>
    <dbReference type="NCBI Taxonomy" id="110193"/>
    <lineage>
        <taxon>Eukaryota</taxon>
        <taxon>Metazoa</taxon>
        <taxon>Ecdysozoa</taxon>
        <taxon>Arthropoda</taxon>
        <taxon>Hexapoda</taxon>
        <taxon>Insecta</taxon>
        <taxon>Pterygota</taxon>
        <taxon>Neoptera</taxon>
        <taxon>Endopterygota</taxon>
        <taxon>Coleoptera</taxon>
        <taxon>Polyphaga</taxon>
        <taxon>Staphyliniformia</taxon>
        <taxon>Silphidae</taxon>
        <taxon>Nicrophorinae</taxon>
        <taxon>Nicrophorus</taxon>
    </lineage>
</organism>
<evidence type="ECO:0000313" key="2">
    <source>
        <dbReference type="Proteomes" id="UP000695000"/>
    </source>
</evidence>
<feature type="transmembrane region" description="Helical" evidence="1">
    <location>
        <begin position="127"/>
        <end position="157"/>
    </location>
</feature>
<feature type="transmembrane region" description="Helical" evidence="1">
    <location>
        <begin position="177"/>
        <end position="203"/>
    </location>
</feature>